<reference evidence="2 3" key="1">
    <citation type="submission" date="2012-02" db="EMBL/GenBank/DDBJ databases">
        <title>Shotgun genome sequence of Phaeospirillum photometricum DSM 122.</title>
        <authorList>
            <person name="Duquesne K."/>
            <person name="Sturgis J."/>
        </authorList>
    </citation>
    <scope>NUCLEOTIDE SEQUENCE [LARGE SCALE GENOMIC DNA]</scope>
    <source>
        <strain evidence="3">DSM122</strain>
    </source>
</reference>
<feature type="compositionally biased region" description="Low complexity" evidence="1">
    <location>
        <begin position="29"/>
        <end position="42"/>
    </location>
</feature>
<gene>
    <name evidence="2" type="ORF">RSPPHO_02280</name>
</gene>
<feature type="compositionally biased region" description="Polar residues" evidence="1">
    <location>
        <begin position="7"/>
        <end position="18"/>
    </location>
</feature>
<feature type="region of interest" description="Disordered" evidence="1">
    <location>
        <begin position="1"/>
        <end position="42"/>
    </location>
</feature>
<protein>
    <submittedName>
        <fullName evidence="2">Uncharacterized protein</fullName>
    </submittedName>
</protein>
<dbReference type="EMBL" id="HE663493">
    <property type="protein sequence ID" value="CCG08906.1"/>
    <property type="molecule type" value="Genomic_DNA"/>
</dbReference>
<evidence type="ECO:0000313" key="3">
    <source>
        <dbReference type="Proteomes" id="UP000033220"/>
    </source>
</evidence>
<dbReference type="KEGG" id="rpm:RSPPHO_02280"/>
<dbReference type="HOGENOM" id="CLU_2289492_0_0_5"/>
<proteinExistence type="predicted"/>
<name>H6SLP1_PARPM</name>
<dbReference type="Proteomes" id="UP000033220">
    <property type="component" value="Chromosome DSM 122"/>
</dbReference>
<organism evidence="2 3">
    <name type="scientific">Pararhodospirillum photometricum DSM 122</name>
    <dbReference type="NCBI Taxonomy" id="1150469"/>
    <lineage>
        <taxon>Bacteria</taxon>
        <taxon>Pseudomonadati</taxon>
        <taxon>Pseudomonadota</taxon>
        <taxon>Alphaproteobacteria</taxon>
        <taxon>Rhodospirillales</taxon>
        <taxon>Rhodospirillaceae</taxon>
        <taxon>Pararhodospirillum</taxon>
    </lineage>
</organism>
<feature type="region of interest" description="Disordered" evidence="1">
    <location>
        <begin position="69"/>
        <end position="91"/>
    </location>
</feature>
<accession>H6SLP1</accession>
<evidence type="ECO:0000256" key="1">
    <source>
        <dbReference type="SAM" id="MobiDB-lite"/>
    </source>
</evidence>
<dbReference type="AlphaFoldDB" id="H6SLP1"/>
<sequence>MGGKTMGNETTVPTTSLNREWVRASHHASGVPSSSKTKVVVPARRKVSSMASTMGGSIMQRASFYGQSGEAGLNRGGRKEKVGEARPPQTPRFFYEWPSVP</sequence>
<keyword evidence="3" id="KW-1185">Reference proteome</keyword>
<evidence type="ECO:0000313" key="2">
    <source>
        <dbReference type="EMBL" id="CCG08906.1"/>
    </source>
</evidence>